<dbReference type="GO" id="GO:0051301">
    <property type="term" value="P:cell division"/>
    <property type="evidence" value="ECO:0007669"/>
    <property type="project" value="UniProtKB-KW"/>
</dbReference>
<comment type="subcellular location">
    <subcellularLocation>
        <location evidence="1">Nucleus</location>
    </subcellularLocation>
</comment>
<comment type="caution">
    <text evidence="10">The sequence shown here is derived from an EMBL/GenBank/DDBJ whole genome shotgun (WGS) entry which is preliminary data.</text>
</comment>
<dbReference type="InterPro" id="IPR024704">
    <property type="entry name" value="SMC"/>
</dbReference>
<dbReference type="SUPFAM" id="SSF52540">
    <property type="entry name" value="P-loop containing nucleoside triphosphate hydrolases"/>
    <property type="match status" value="2"/>
</dbReference>
<keyword evidence="11" id="KW-1185">Reference proteome</keyword>
<evidence type="ECO:0000259" key="9">
    <source>
        <dbReference type="SMART" id="SM00968"/>
    </source>
</evidence>
<dbReference type="GO" id="GO:0007062">
    <property type="term" value="P:sister chromatid cohesion"/>
    <property type="evidence" value="ECO:0007669"/>
    <property type="project" value="TreeGrafter"/>
</dbReference>
<evidence type="ECO:0000256" key="3">
    <source>
        <dbReference type="ARBA" id="ARBA00022776"/>
    </source>
</evidence>
<feature type="region of interest" description="Disordered" evidence="8">
    <location>
        <begin position="193"/>
        <end position="214"/>
    </location>
</feature>
<dbReference type="InterPro" id="IPR036277">
    <property type="entry name" value="SMC_hinge_sf"/>
</dbReference>
<dbReference type="GO" id="GO:0008278">
    <property type="term" value="C:cohesin complex"/>
    <property type="evidence" value="ECO:0007669"/>
    <property type="project" value="TreeGrafter"/>
</dbReference>
<evidence type="ECO:0000256" key="8">
    <source>
        <dbReference type="SAM" id="MobiDB-lite"/>
    </source>
</evidence>
<evidence type="ECO:0000256" key="7">
    <source>
        <dbReference type="SAM" id="Coils"/>
    </source>
</evidence>
<feature type="coiled-coil region" evidence="7">
    <location>
        <begin position="690"/>
        <end position="717"/>
    </location>
</feature>
<dbReference type="GeneID" id="94833546"/>
<dbReference type="GO" id="GO:0003677">
    <property type="term" value="F:DNA binding"/>
    <property type="evidence" value="ECO:0007669"/>
    <property type="project" value="TreeGrafter"/>
</dbReference>
<reference evidence="10" key="1">
    <citation type="submission" date="2016-10" db="EMBL/GenBank/DDBJ databases">
        <authorList>
            <person name="Benchimol M."/>
            <person name="Almeida L.G."/>
            <person name="Vasconcelos A.T."/>
            <person name="Perreira-Neves A."/>
            <person name="Rosa I.A."/>
            <person name="Tasca T."/>
            <person name="Bogo M.R."/>
            <person name="de Souza W."/>
        </authorList>
    </citation>
    <scope>NUCLEOTIDE SEQUENCE [LARGE SCALE GENOMIC DNA]</scope>
    <source>
        <strain evidence="10">K</strain>
    </source>
</reference>
<evidence type="ECO:0000256" key="5">
    <source>
        <dbReference type="ARBA" id="ARBA00023242"/>
    </source>
</evidence>
<dbReference type="GO" id="GO:0005524">
    <property type="term" value="F:ATP binding"/>
    <property type="evidence" value="ECO:0007669"/>
    <property type="project" value="InterPro"/>
</dbReference>
<keyword evidence="2" id="KW-0132">Cell division</keyword>
<dbReference type="AlphaFoldDB" id="A0A1J4KVC0"/>
<accession>A0A1J4KVC0</accession>
<gene>
    <name evidence="10" type="ORF">TRFO_16208</name>
</gene>
<evidence type="ECO:0000256" key="6">
    <source>
        <dbReference type="ARBA" id="ARBA00023306"/>
    </source>
</evidence>
<dbReference type="Gene3D" id="3.40.50.300">
    <property type="entry name" value="P-loop containing nucleotide triphosphate hydrolases"/>
    <property type="match status" value="2"/>
</dbReference>
<dbReference type="VEuPathDB" id="TrichDB:TRFO_16208"/>
<dbReference type="EMBL" id="MLAK01000502">
    <property type="protein sequence ID" value="OHT13646.1"/>
    <property type="molecule type" value="Genomic_DNA"/>
</dbReference>
<dbReference type="Proteomes" id="UP000179807">
    <property type="component" value="Unassembled WGS sequence"/>
</dbReference>
<evidence type="ECO:0000313" key="11">
    <source>
        <dbReference type="Proteomes" id="UP000179807"/>
    </source>
</evidence>
<keyword evidence="4 7" id="KW-0175">Coiled coil</keyword>
<feature type="coiled-coil region" evidence="7">
    <location>
        <begin position="435"/>
        <end position="462"/>
    </location>
</feature>
<keyword evidence="3" id="KW-0498">Mitosis</keyword>
<dbReference type="SUPFAM" id="SSF75553">
    <property type="entry name" value="Smc hinge domain"/>
    <property type="match status" value="1"/>
</dbReference>
<name>A0A1J4KVC0_9EUKA</name>
<organism evidence="10 11">
    <name type="scientific">Tritrichomonas foetus</name>
    <dbReference type="NCBI Taxonomy" id="1144522"/>
    <lineage>
        <taxon>Eukaryota</taxon>
        <taxon>Metamonada</taxon>
        <taxon>Parabasalia</taxon>
        <taxon>Tritrichomonadida</taxon>
        <taxon>Tritrichomonadidae</taxon>
        <taxon>Tritrichomonas</taxon>
    </lineage>
</organism>
<evidence type="ECO:0000256" key="1">
    <source>
        <dbReference type="ARBA" id="ARBA00004123"/>
    </source>
</evidence>
<evidence type="ECO:0000256" key="2">
    <source>
        <dbReference type="ARBA" id="ARBA00022618"/>
    </source>
</evidence>
<dbReference type="Gene3D" id="1.20.1060.20">
    <property type="match status" value="1"/>
</dbReference>
<dbReference type="GO" id="GO:0016887">
    <property type="term" value="F:ATP hydrolysis activity"/>
    <property type="evidence" value="ECO:0007669"/>
    <property type="project" value="InterPro"/>
</dbReference>
<protein>
    <submittedName>
        <fullName evidence="10">SMC family, C-terminal domain containing protein</fullName>
    </submittedName>
</protein>
<proteinExistence type="predicted"/>
<dbReference type="RefSeq" id="XP_068366782.1">
    <property type="nucleotide sequence ID" value="XM_068498842.1"/>
</dbReference>
<dbReference type="PANTHER" id="PTHR18937:SF12">
    <property type="entry name" value="STRUCTURAL MAINTENANCE OF CHROMOSOMES PROTEIN"/>
    <property type="match status" value="1"/>
</dbReference>
<dbReference type="GO" id="GO:0005634">
    <property type="term" value="C:nucleus"/>
    <property type="evidence" value="ECO:0007669"/>
    <property type="project" value="UniProtKB-SubCell"/>
</dbReference>
<dbReference type="Gene3D" id="3.30.70.1620">
    <property type="match status" value="1"/>
</dbReference>
<dbReference type="PIRSF" id="PIRSF005719">
    <property type="entry name" value="SMC"/>
    <property type="match status" value="1"/>
</dbReference>
<dbReference type="SMART" id="SM00968">
    <property type="entry name" value="SMC_hinge"/>
    <property type="match status" value="1"/>
</dbReference>
<feature type="domain" description="SMC hinge" evidence="9">
    <location>
        <begin position="484"/>
        <end position="597"/>
    </location>
</feature>
<dbReference type="InterPro" id="IPR010935">
    <property type="entry name" value="SMC_hinge"/>
</dbReference>
<dbReference type="InterPro" id="IPR027417">
    <property type="entry name" value="P-loop_NTPase"/>
</dbReference>
<sequence length="1162" mass="135201">MRIEQLSVKNFKSYKGTHTFGPFDDFSAVIGENGTGKSNCFDAICFVLGANAAAMRCQQLSNLIYNGRPKPKSASVTIEFSNVRNEGHRITLNSKNNVNSIKRKIVGASSIYYVNGEKRSYSEYKECLVNAGFPSKLQSFVIFQGDIQKIASMKPKDLTVMIEELSGSIKFKESYEKSESEFLNKQEEVSKLDSKRDELANKKHSMKKEAEEAKQWRELDSKLSSTEKELIEFQLNQSRIDLQIAEEKVSEMESDVSQKRKKLEEIEEALQMTEHTILTTQKCHKKQLKLQRKVQKELQEIKEENQALTAQKSEIEKQMNKHENELKTTKVQLDEETKNKSYLTKIVKSFQQKNKLFIDNKDKLKQIQDEIDSIDNSTEQRQILEEIELVSSKIENEKDNHLRYLNQIRFNDELIAKTDDELGKIVVVAKPISNKNETNREMKNLESKMNELNQKLNHLNILSRSNNRIETLCNLIHVLQQNIPNVFGFVRDLCRPVRAKFEKAIACALTYHMDEIIVKDLETAIKCIEMCKLKNLGTCTFLPLDFLRYKKSQIIRDDKVKPLIEMIEFDERDLHAIEYVTNGLYFCENPKIAKEKYLTKKWKRIVDKYGTTYHSSGVITGGEMKNFRNIGQSPEQIKKEIKELERKVDDLNQTKRNDEEEFQIRLNEYQNYTNNVYLLEKRKKENQENIFHLNELLQNTEITLKEMEVEKDRKLEILKTMSSQKESHRKSKITEITKKYINILKIFQQKEIILLLDQYKRFLEEENSFKETEKQLNYLEDSLLQNSVKQLKEALNREKKQLKEIQPKIQQSIQILSKIEDKFEESLTNLKQSASDLTKSKNEKNKLFSMKKKAAVDVSSAETMITDNQNNARKAKKSLKYLLIQFDSNETIDSIKQREFTSLSEALKISKSQQQRHNIILNYNEKINHMKELLESQPPNFHAQETYNELKKKVSEIDELLQYKRKEMVKAGSEFRKIKKERYNVFMNTFDVLVPSVQNIYSKLTSTSKQPLGGSAFLSPISHQCPFLDGITYSVLPPNKRLRQINALSGGEQTLAVVSLIFALNEAKPSPCFVLDEIDAALDKRNTAMLSTFLKTESAKRQIIIISHRVQIYSEADALVGICKDQKLQTSCSYIFNIKKLLEQEQEDILDDFEEPESFIHK</sequence>
<dbReference type="PANTHER" id="PTHR18937">
    <property type="entry name" value="STRUCTURAL MAINTENANCE OF CHROMOSOMES SMC FAMILY MEMBER"/>
    <property type="match status" value="1"/>
</dbReference>
<keyword evidence="6" id="KW-0131">Cell cycle</keyword>
<dbReference type="OrthoDB" id="5575062at2759"/>
<dbReference type="Pfam" id="PF02463">
    <property type="entry name" value="SMC_N"/>
    <property type="match status" value="1"/>
</dbReference>
<dbReference type="Pfam" id="PF06470">
    <property type="entry name" value="SMC_hinge"/>
    <property type="match status" value="1"/>
</dbReference>
<evidence type="ECO:0000313" key="10">
    <source>
        <dbReference type="EMBL" id="OHT13646.1"/>
    </source>
</evidence>
<feature type="coiled-coil region" evidence="7">
    <location>
        <begin position="634"/>
        <end position="661"/>
    </location>
</feature>
<evidence type="ECO:0000256" key="4">
    <source>
        <dbReference type="ARBA" id="ARBA00023054"/>
    </source>
</evidence>
<keyword evidence="5" id="KW-0539">Nucleus</keyword>
<dbReference type="InterPro" id="IPR003395">
    <property type="entry name" value="RecF/RecN/SMC_N"/>
</dbReference>